<sequence>MAISFEPSDRLREAADEWADQRMMEEERALEVKLEQALLEIEHLVSGGTEVTFEVEDGGERVRFSPSDDLATFLDRQAEESGLSAERLLRLHVDLFANVFLEDDAERPPNAPPTE</sequence>
<reference evidence="1 2" key="1">
    <citation type="journal article" date="2021" name="Int. J. Syst. Evol. Microbiol.">
        <title>Halobaculum halophilum sp. nov. and Halobaculum salinum sp. nov., isolated from salt lake and saline soil.</title>
        <authorList>
            <person name="Cui H.L."/>
            <person name="Shi X.W."/>
            <person name="Yin X.M."/>
            <person name="Yang X.Y."/>
            <person name="Hou J."/>
            <person name="Zhu L."/>
        </authorList>
    </citation>
    <scope>NUCLEOTIDE SEQUENCE [LARGE SCALE GENOMIC DNA]</scope>
    <source>
        <strain evidence="1 2">NBRC 109044</strain>
    </source>
</reference>
<organism evidence="1 2">
    <name type="scientific">Halobaculum magnesiiphilum</name>
    <dbReference type="NCBI Taxonomy" id="1017351"/>
    <lineage>
        <taxon>Archaea</taxon>
        <taxon>Methanobacteriati</taxon>
        <taxon>Methanobacteriota</taxon>
        <taxon>Stenosarchaea group</taxon>
        <taxon>Halobacteria</taxon>
        <taxon>Halobacteriales</taxon>
        <taxon>Haloferacaceae</taxon>
        <taxon>Halobaculum</taxon>
    </lineage>
</organism>
<dbReference type="Proteomes" id="UP000826254">
    <property type="component" value="Chromosome"/>
</dbReference>
<keyword evidence="2" id="KW-1185">Reference proteome</keyword>
<name>A0A8T8WGR0_9EURY</name>
<dbReference type="RefSeq" id="WP_222608731.1">
    <property type="nucleotide sequence ID" value="NZ_CP081958.1"/>
</dbReference>
<protein>
    <submittedName>
        <fullName evidence="1">Uncharacterized protein</fullName>
    </submittedName>
</protein>
<accession>A0A8T8WGR0</accession>
<dbReference type="GeneID" id="67210649"/>
<evidence type="ECO:0000313" key="2">
    <source>
        <dbReference type="Proteomes" id="UP000826254"/>
    </source>
</evidence>
<dbReference type="EMBL" id="CP081958">
    <property type="protein sequence ID" value="QZP38933.1"/>
    <property type="molecule type" value="Genomic_DNA"/>
</dbReference>
<dbReference type="KEGG" id="hmp:K6T50_07300"/>
<dbReference type="AlphaFoldDB" id="A0A8T8WGR0"/>
<proteinExistence type="predicted"/>
<gene>
    <name evidence="1" type="ORF">K6T50_07300</name>
</gene>
<evidence type="ECO:0000313" key="1">
    <source>
        <dbReference type="EMBL" id="QZP38933.1"/>
    </source>
</evidence>